<dbReference type="NCBIfam" id="NF001862">
    <property type="entry name" value="PRK00601.1"/>
    <property type="match status" value="1"/>
</dbReference>
<comment type="caution">
    <text evidence="7">The sequence shown here is derived from an EMBL/GenBank/DDBJ whole genome shotgun (WGS) entry which is preliminary data.</text>
</comment>
<feature type="domain" description="dUTPase-like" evidence="6">
    <location>
        <begin position="13"/>
        <end position="141"/>
    </location>
</feature>
<dbReference type="InterPro" id="IPR008181">
    <property type="entry name" value="dUTPase"/>
</dbReference>
<dbReference type="InterPro" id="IPR029054">
    <property type="entry name" value="dUTPase-like"/>
</dbReference>
<name>A0A2A4WXT3_UNCAE</name>
<dbReference type="EMBL" id="NVUK01000052">
    <property type="protein sequence ID" value="PCI75262.1"/>
    <property type="molecule type" value="Genomic_DNA"/>
</dbReference>
<dbReference type="PANTHER" id="PTHR11241:SF0">
    <property type="entry name" value="DEOXYURIDINE 5'-TRIPHOSPHATE NUCLEOTIDOHYDROLASE"/>
    <property type="match status" value="1"/>
</dbReference>
<dbReference type="GO" id="GO:0046081">
    <property type="term" value="P:dUTP catabolic process"/>
    <property type="evidence" value="ECO:0007669"/>
    <property type="project" value="InterPro"/>
</dbReference>
<dbReference type="Pfam" id="PF00692">
    <property type="entry name" value="dUTPase"/>
    <property type="match status" value="1"/>
</dbReference>
<comment type="cofactor">
    <cofactor evidence="5">
        <name>Mg(2+)</name>
        <dbReference type="ChEBI" id="CHEBI:18420"/>
    </cofactor>
</comment>
<evidence type="ECO:0000256" key="4">
    <source>
        <dbReference type="ARBA" id="ARBA00047686"/>
    </source>
</evidence>
<feature type="binding site" evidence="5">
    <location>
        <begin position="79"/>
        <end position="81"/>
    </location>
    <ligand>
        <name>substrate</name>
    </ligand>
</feature>
<comment type="function">
    <text evidence="5">This enzyme is involved in nucleotide metabolism: it produces dUMP, the immediate precursor of thymidine nucleotides and it decreases the intracellular concentration of dUTP so that uracil cannot be incorporated into DNA.</text>
</comment>
<evidence type="ECO:0000256" key="5">
    <source>
        <dbReference type="HAMAP-Rule" id="MF_00116"/>
    </source>
</evidence>
<evidence type="ECO:0000313" key="8">
    <source>
        <dbReference type="Proteomes" id="UP000218775"/>
    </source>
</evidence>
<dbReference type="Proteomes" id="UP000218775">
    <property type="component" value="Unassembled WGS sequence"/>
</dbReference>
<dbReference type="GO" id="GO:0004170">
    <property type="term" value="F:dUTP diphosphatase activity"/>
    <property type="evidence" value="ECO:0007669"/>
    <property type="project" value="UniProtKB-UniRule"/>
</dbReference>
<comment type="pathway">
    <text evidence="5">Pyrimidine metabolism; dUMP biosynthesis; dUMP from dCTP (dUTP route): step 2/2.</text>
</comment>
<dbReference type="HAMAP" id="MF_00116">
    <property type="entry name" value="dUTPase_bact"/>
    <property type="match status" value="1"/>
</dbReference>
<keyword evidence="2 5" id="KW-0378">Hydrolase</keyword>
<proteinExistence type="inferred from homology"/>
<dbReference type="InterPro" id="IPR036157">
    <property type="entry name" value="dUTPase-like_sf"/>
</dbReference>
<evidence type="ECO:0000256" key="2">
    <source>
        <dbReference type="ARBA" id="ARBA00022801"/>
    </source>
</evidence>
<dbReference type="Gene3D" id="2.70.40.10">
    <property type="match status" value="1"/>
</dbReference>
<dbReference type="InterPro" id="IPR033704">
    <property type="entry name" value="dUTPase_trimeric"/>
</dbReference>
<dbReference type="PANTHER" id="PTHR11241">
    <property type="entry name" value="DEOXYURIDINE 5'-TRIPHOSPHATE NUCLEOTIDOHYDROLASE"/>
    <property type="match status" value="1"/>
</dbReference>
<dbReference type="GO" id="GO:0006226">
    <property type="term" value="P:dUMP biosynthetic process"/>
    <property type="evidence" value="ECO:0007669"/>
    <property type="project" value="UniProtKB-UniRule"/>
</dbReference>
<protein>
    <recommendedName>
        <fullName evidence="5">Deoxyuridine 5'-triphosphate nucleotidohydrolase</fullName>
        <shortName evidence="5">dUTPase</shortName>
        <ecNumber evidence="5">3.6.1.23</ecNumber>
    </recommendedName>
    <alternativeName>
        <fullName evidence="5">dUTP pyrophosphatase</fullName>
    </alternativeName>
</protein>
<dbReference type="GO" id="GO:0000287">
    <property type="term" value="F:magnesium ion binding"/>
    <property type="evidence" value="ECO:0007669"/>
    <property type="project" value="UniProtKB-UniRule"/>
</dbReference>
<dbReference type="NCBIfam" id="TIGR00576">
    <property type="entry name" value="dut"/>
    <property type="match status" value="1"/>
</dbReference>
<evidence type="ECO:0000256" key="1">
    <source>
        <dbReference type="ARBA" id="ARBA00006581"/>
    </source>
</evidence>
<dbReference type="CDD" id="cd07557">
    <property type="entry name" value="trimeric_dUTPase"/>
    <property type="match status" value="1"/>
</dbReference>
<dbReference type="UniPathway" id="UPA00610">
    <property type="reaction ID" value="UER00666"/>
</dbReference>
<organism evidence="7 8">
    <name type="scientific">Aerophobetes bacterium</name>
    <dbReference type="NCBI Taxonomy" id="2030807"/>
    <lineage>
        <taxon>Bacteria</taxon>
        <taxon>Candidatus Aerophobota</taxon>
    </lineage>
</organism>
<dbReference type="EC" id="3.6.1.23" evidence="5"/>
<keyword evidence="5" id="KW-0479">Metal-binding</keyword>
<evidence type="ECO:0000256" key="3">
    <source>
        <dbReference type="ARBA" id="ARBA00023080"/>
    </source>
</evidence>
<accession>A0A2A4WXT3</accession>
<feature type="binding site" evidence="5">
    <location>
        <begin position="62"/>
        <end position="64"/>
    </location>
    <ligand>
        <name>substrate</name>
    </ligand>
</feature>
<dbReference type="AlphaFoldDB" id="A0A2A4WXT3"/>
<comment type="similarity">
    <text evidence="1 5">Belongs to the dUTPase family.</text>
</comment>
<evidence type="ECO:0000313" key="7">
    <source>
        <dbReference type="EMBL" id="PCI75262.1"/>
    </source>
</evidence>
<feature type="binding site" evidence="5">
    <location>
        <position position="75"/>
    </location>
    <ligand>
        <name>substrate</name>
    </ligand>
</feature>
<gene>
    <name evidence="5" type="primary">dut</name>
    <name evidence="7" type="ORF">COB21_05855</name>
</gene>
<evidence type="ECO:0000259" key="6">
    <source>
        <dbReference type="Pfam" id="PF00692"/>
    </source>
</evidence>
<dbReference type="SUPFAM" id="SSF51283">
    <property type="entry name" value="dUTPase-like"/>
    <property type="match status" value="1"/>
</dbReference>
<keyword evidence="3 5" id="KW-0546">Nucleotide metabolism</keyword>
<keyword evidence="5" id="KW-0460">Magnesium</keyword>
<comment type="caution">
    <text evidence="5">Lacks conserved residue(s) required for the propagation of feature annotation.</text>
</comment>
<sequence>MKFVGLEEGVEKPVYASKGAAGADIRAFIREDITLMPGDIKIIPTGLKCEIPQGFEIQVRPRSGLAAKEGVTVLNSPGTIDSDYRGEIAVILINHGKAPFIVKNQMRIAQIVVAQVTSAIFEDANELSLTARGEGGFGHTGRE</sequence>
<comment type="catalytic activity">
    <reaction evidence="4 5">
        <text>dUTP + H2O = dUMP + diphosphate + H(+)</text>
        <dbReference type="Rhea" id="RHEA:10248"/>
        <dbReference type="ChEBI" id="CHEBI:15377"/>
        <dbReference type="ChEBI" id="CHEBI:15378"/>
        <dbReference type="ChEBI" id="CHEBI:33019"/>
        <dbReference type="ChEBI" id="CHEBI:61555"/>
        <dbReference type="ChEBI" id="CHEBI:246422"/>
        <dbReference type="EC" id="3.6.1.23"/>
    </reaction>
</comment>
<reference evidence="8" key="1">
    <citation type="submission" date="2017-08" db="EMBL/GenBank/DDBJ databases">
        <title>A dynamic microbial community with high functional redundancy inhabits the cold, oxic subseafloor aquifer.</title>
        <authorList>
            <person name="Tully B.J."/>
            <person name="Wheat C.G."/>
            <person name="Glazer B.T."/>
            <person name="Huber J.A."/>
        </authorList>
    </citation>
    <scope>NUCLEOTIDE SEQUENCE [LARGE SCALE GENOMIC DNA]</scope>
</reference>